<name>A0ABR7HNV6_9FIRM</name>
<accession>A0ABR7HNV6</accession>
<comment type="caution">
    <text evidence="1">The sequence shown here is derived from an EMBL/GenBank/DDBJ whole genome shotgun (WGS) entry which is preliminary data.</text>
</comment>
<protein>
    <submittedName>
        <fullName evidence="1">Uncharacterized protein</fullName>
    </submittedName>
</protein>
<evidence type="ECO:0000313" key="2">
    <source>
        <dbReference type="Proteomes" id="UP000636755"/>
    </source>
</evidence>
<dbReference type="EMBL" id="JACOPS010000007">
    <property type="protein sequence ID" value="MBC5729200.1"/>
    <property type="molecule type" value="Genomic_DNA"/>
</dbReference>
<evidence type="ECO:0000313" key="1">
    <source>
        <dbReference type="EMBL" id="MBC5729200.1"/>
    </source>
</evidence>
<keyword evidence="2" id="KW-1185">Reference proteome</keyword>
<reference evidence="1 2" key="1">
    <citation type="submission" date="2020-08" db="EMBL/GenBank/DDBJ databases">
        <title>Genome public.</title>
        <authorList>
            <person name="Liu C."/>
            <person name="Sun Q."/>
        </authorList>
    </citation>
    <scope>NUCLEOTIDE SEQUENCE [LARGE SCALE GENOMIC DNA]</scope>
    <source>
        <strain evidence="1 2">NSJ-71</strain>
    </source>
</reference>
<organism evidence="1 2">
    <name type="scientific">Ruminococcus intestinalis</name>
    <dbReference type="NCBI Taxonomy" id="2763066"/>
    <lineage>
        <taxon>Bacteria</taxon>
        <taxon>Bacillati</taxon>
        <taxon>Bacillota</taxon>
        <taxon>Clostridia</taxon>
        <taxon>Eubacteriales</taxon>
        <taxon>Oscillospiraceae</taxon>
        <taxon>Ruminococcus</taxon>
    </lineage>
</organism>
<gene>
    <name evidence="1" type="ORF">H8R91_11835</name>
</gene>
<dbReference type="RefSeq" id="WP_186936392.1">
    <property type="nucleotide sequence ID" value="NZ_JACOPS010000007.1"/>
</dbReference>
<proteinExistence type="predicted"/>
<sequence length="85" mass="9613">MNITALAFARATKENTLPFHGQRNALTVFLAFPVTMAIACFNKLSFSTQTTTLFAPEELLYRMIFMGAAQTRKPLKRLDLNFLII</sequence>
<dbReference type="Proteomes" id="UP000636755">
    <property type="component" value="Unassembled WGS sequence"/>
</dbReference>